<keyword evidence="2" id="KW-1185">Reference proteome</keyword>
<evidence type="ECO:0000313" key="1">
    <source>
        <dbReference type="EMBL" id="SEK49216.1"/>
    </source>
</evidence>
<dbReference type="EMBL" id="FOBC01000002">
    <property type="protein sequence ID" value="SEK49216.1"/>
    <property type="molecule type" value="Genomic_DNA"/>
</dbReference>
<dbReference type="OrthoDB" id="9800554at2"/>
<proteinExistence type="predicted"/>
<organism evidence="1 2">
    <name type="scientific">Halomonas daqiaonensis</name>
    <dbReference type="NCBI Taxonomy" id="650850"/>
    <lineage>
        <taxon>Bacteria</taxon>
        <taxon>Pseudomonadati</taxon>
        <taxon>Pseudomonadota</taxon>
        <taxon>Gammaproteobacteria</taxon>
        <taxon>Oceanospirillales</taxon>
        <taxon>Halomonadaceae</taxon>
        <taxon>Halomonas</taxon>
    </lineage>
</organism>
<dbReference type="Gene3D" id="1.10.10.1150">
    <property type="entry name" value="Coenzyme PQQ synthesis protein D (PqqD)"/>
    <property type="match status" value="1"/>
</dbReference>
<dbReference type="AlphaFoldDB" id="A0A1H7HFR3"/>
<dbReference type="RefSeq" id="WP_089710226.1">
    <property type="nucleotide sequence ID" value="NZ_FOBC01000002.1"/>
</dbReference>
<name>A0A1H7HFR3_9GAMM</name>
<dbReference type="STRING" id="650850.SAMN04488129_102210"/>
<sequence length="97" mass="10598">MSNPLLENTALLVRTPNLIAADLDGELVMMDAQAGCYYGISGVGTRAFELLETPISIDGLVEIITHEYEVGPETCRREMQAFVQALMENGLVRPVSQ</sequence>
<dbReference type="Proteomes" id="UP000198807">
    <property type="component" value="Unassembled WGS sequence"/>
</dbReference>
<dbReference type="InterPro" id="IPR041881">
    <property type="entry name" value="PqqD_sf"/>
</dbReference>
<gene>
    <name evidence="1" type="ORF">SAMN04488129_102210</name>
</gene>
<dbReference type="Pfam" id="PF05402">
    <property type="entry name" value="PqqD"/>
    <property type="match status" value="1"/>
</dbReference>
<protein>
    <submittedName>
        <fullName evidence="1">Coenzyme PQQ synthesis protein D (PqqD)</fullName>
    </submittedName>
</protein>
<evidence type="ECO:0000313" key="2">
    <source>
        <dbReference type="Proteomes" id="UP000198807"/>
    </source>
</evidence>
<reference evidence="2" key="1">
    <citation type="submission" date="2016-10" db="EMBL/GenBank/DDBJ databases">
        <authorList>
            <person name="Varghese N."/>
            <person name="Submissions S."/>
        </authorList>
    </citation>
    <scope>NUCLEOTIDE SEQUENCE [LARGE SCALE GENOMIC DNA]</scope>
    <source>
        <strain evidence="2">CGMCC 1.9150</strain>
    </source>
</reference>
<dbReference type="InterPro" id="IPR008792">
    <property type="entry name" value="PQQD"/>
</dbReference>
<accession>A0A1H7HFR3</accession>